<dbReference type="AlphaFoldDB" id="A0A853BDV6"/>
<dbReference type="InterPro" id="IPR000182">
    <property type="entry name" value="GNAT_dom"/>
</dbReference>
<dbReference type="GO" id="GO:0016747">
    <property type="term" value="F:acyltransferase activity, transferring groups other than amino-acyl groups"/>
    <property type="evidence" value="ECO:0007669"/>
    <property type="project" value="InterPro"/>
</dbReference>
<sequence>MIRADEAAELVEQFWSLGGETTDLGTGRYVRSPAAPDHPLGNFLTSVDVGTEDELTALLAKARSHTGVACGRVLVPPRTPHRVEALFALAGWTLETQLQLVLPDSAVVAPATATLEPVRSEQDWQIVEDLFRIDHIEEDRRTGRDERPAADTHQAVLLRRSLAPVTYFLARRESRVAGCIALWVRADGFAMIEDVFVHPGARGQSVAREMLRHVVGIARERGAGPVLIGAEVDDTPKHLYARFGFRPTVVTRSYHAS</sequence>
<dbReference type="InterPro" id="IPR016181">
    <property type="entry name" value="Acyl_CoA_acyltransferase"/>
</dbReference>
<evidence type="ECO:0000256" key="1">
    <source>
        <dbReference type="ARBA" id="ARBA00022679"/>
    </source>
</evidence>
<evidence type="ECO:0000259" key="3">
    <source>
        <dbReference type="PROSITE" id="PS51186"/>
    </source>
</evidence>
<dbReference type="EMBL" id="JACCFK010000002">
    <property type="protein sequence ID" value="NYI92955.1"/>
    <property type="molecule type" value="Genomic_DNA"/>
</dbReference>
<dbReference type="PANTHER" id="PTHR43877">
    <property type="entry name" value="AMINOALKYLPHOSPHONATE N-ACETYLTRANSFERASE-RELATED-RELATED"/>
    <property type="match status" value="1"/>
</dbReference>
<name>A0A853BDV6_9PSEU</name>
<evidence type="ECO:0000313" key="4">
    <source>
        <dbReference type="EMBL" id="NYI92955.1"/>
    </source>
</evidence>
<keyword evidence="1 4" id="KW-0808">Transferase</keyword>
<keyword evidence="2" id="KW-0012">Acyltransferase</keyword>
<keyword evidence="5" id="KW-1185">Reference proteome</keyword>
<comment type="caution">
    <text evidence="4">The sequence shown here is derived from an EMBL/GenBank/DDBJ whole genome shotgun (WGS) entry which is preliminary data.</text>
</comment>
<evidence type="ECO:0000256" key="2">
    <source>
        <dbReference type="ARBA" id="ARBA00023315"/>
    </source>
</evidence>
<gene>
    <name evidence="4" type="ORF">HNR02_006330</name>
</gene>
<dbReference type="Proteomes" id="UP000549616">
    <property type="component" value="Unassembled WGS sequence"/>
</dbReference>
<organism evidence="4 5">
    <name type="scientific">Amycolatopsis endophytica</name>
    <dbReference type="NCBI Taxonomy" id="860233"/>
    <lineage>
        <taxon>Bacteria</taxon>
        <taxon>Bacillati</taxon>
        <taxon>Actinomycetota</taxon>
        <taxon>Actinomycetes</taxon>
        <taxon>Pseudonocardiales</taxon>
        <taxon>Pseudonocardiaceae</taxon>
        <taxon>Amycolatopsis</taxon>
    </lineage>
</organism>
<feature type="domain" description="N-acetyltransferase" evidence="3">
    <location>
        <begin position="113"/>
        <end position="257"/>
    </location>
</feature>
<dbReference type="CDD" id="cd04301">
    <property type="entry name" value="NAT_SF"/>
    <property type="match status" value="1"/>
</dbReference>
<reference evidence="4 5" key="1">
    <citation type="submission" date="2020-07" db="EMBL/GenBank/DDBJ databases">
        <title>Sequencing the genomes of 1000 actinobacteria strains.</title>
        <authorList>
            <person name="Klenk H.-P."/>
        </authorList>
    </citation>
    <scope>NUCLEOTIDE SEQUENCE [LARGE SCALE GENOMIC DNA]</scope>
    <source>
        <strain evidence="4 5">DSM 104006</strain>
    </source>
</reference>
<dbReference type="SUPFAM" id="SSF55729">
    <property type="entry name" value="Acyl-CoA N-acyltransferases (Nat)"/>
    <property type="match status" value="1"/>
</dbReference>
<proteinExistence type="predicted"/>
<dbReference type="RefSeq" id="WP_179777214.1">
    <property type="nucleotide sequence ID" value="NZ_JACCFK010000002.1"/>
</dbReference>
<accession>A0A853BDV6</accession>
<dbReference type="InterPro" id="IPR050832">
    <property type="entry name" value="Bact_Acetyltransf"/>
</dbReference>
<evidence type="ECO:0000313" key="5">
    <source>
        <dbReference type="Proteomes" id="UP000549616"/>
    </source>
</evidence>
<dbReference type="Gene3D" id="3.40.630.30">
    <property type="match status" value="1"/>
</dbReference>
<dbReference type="Pfam" id="PF00583">
    <property type="entry name" value="Acetyltransf_1"/>
    <property type="match status" value="1"/>
</dbReference>
<dbReference type="PANTHER" id="PTHR43877:SF2">
    <property type="entry name" value="AMINOALKYLPHOSPHONATE N-ACETYLTRANSFERASE-RELATED"/>
    <property type="match status" value="1"/>
</dbReference>
<protein>
    <submittedName>
        <fullName evidence="4">GNAT superfamily N-acetyltransferase</fullName>
    </submittedName>
</protein>
<dbReference type="PROSITE" id="PS51186">
    <property type="entry name" value="GNAT"/>
    <property type="match status" value="1"/>
</dbReference>